<protein>
    <recommendedName>
        <fullName evidence="3">Lipocalin-like domain-containing protein</fullName>
    </recommendedName>
</protein>
<name>A0A426RN78_9FLAO</name>
<proteinExistence type="predicted"/>
<dbReference type="Proteomes" id="UP000286990">
    <property type="component" value="Unassembled WGS sequence"/>
</dbReference>
<dbReference type="AlphaFoldDB" id="A0A426RN78"/>
<evidence type="ECO:0008006" key="3">
    <source>
        <dbReference type="Google" id="ProtNLM"/>
    </source>
</evidence>
<dbReference type="RefSeq" id="WP_125222189.1">
    <property type="nucleotide sequence ID" value="NZ_QUSX01000001.1"/>
</dbReference>
<sequence length="129" mass="14804">MKRILGLMILVFLISCDSDNDPIIQETGLNGEWILQEVSCFCAFDANVDFSETRLIFETDTNTLTVINEGTDRFFKESGEYRYGGQNNILDFTDNTSYQFEVTGNQLTLVYLDNPQIADDEVVYSFRRP</sequence>
<gene>
    <name evidence="1" type="ORF">DZC72_07415</name>
</gene>
<dbReference type="PROSITE" id="PS51257">
    <property type="entry name" value="PROKAR_LIPOPROTEIN"/>
    <property type="match status" value="1"/>
</dbReference>
<accession>A0A426RN78</accession>
<organism evidence="1 2">
    <name type="scientific">Maribacter algicola</name>
    <dbReference type="NCBI Taxonomy" id="2498892"/>
    <lineage>
        <taxon>Bacteria</taxon>
        <taxon>Pseudomonadati</taxon>
        <taxon>Bacteroidota</taxon>
        <taxon>Flavobacteriia</taxon>
        <taxon>Flavobacteriales</taxon>
        <taxon>Flavobacteriaceae</taxon>
        <taxon>Maribacter</taxon>
    </lineage>
</organism>
<comment type="caution">
    <text evidence="1">The sequence shown here is derived from an EMBL/GenBank/DDBJ whole genome shotgun (WGS) entry which is preliminary data.</text>
</comment>
<keyword evidence="2" id="KW-1185">Reference proteome</keyword>
<dbReference type="OrthoDB" id="1448913at2"/>
<reference evidence="2" key="1">
    <citation type="submission" date="2018-12" db="EMBL/GenBank/DDBJ databases">
        <title>Maribacter lutimaris sp. nov., isolated from marine sediment.</title>
        <authorList>
            <person name="Kim K.K."/>
        </authorList>
    </citation>
    <scope>NUCLEOTIDE SEQUENCE [LARGE SCALE GENOMIC DNA]</scope>
    <source>
        <strain evidence="2">PoM-212</strain>
    </source>
</reference>
<dbReference type="EMBL" id="QUSX01000001">
    <property type="protein sequence ID" value="RRQ50372.1"/>
    <property type="molecule type" value="Genomic_DNA"/>
</dbReference>
<evidence type="ECO:0000313" key="2">
    <source>
        <dbReference type="Proteomes" id="UP000286990"/>
    </source>
</evidence>
<evidence type="ECO:0000313" key="1">
    <source>
        <dbReference type="EMBL" id="RRQ50372.1"/>
    </source>
</evidence>